<evidence type="ECO:0000256" key="11">
    <source>
        <dbReference type="PIRSR" id="PIRSR006621-1"/>
    </source>
</evidence>
<dbReference type="InterPro" id="IPR018517">
    <property type="entry name" value="tRNA_hU_synthase_CS"/>
</dbReference>
<dbReference type="InterPro" id="IPR013785">
    <property type="entry name" value="Aldolase_TIM"/>
</dbReference>
<evidence type="ECO:0000256" key="5">
    <source>
        <dbReference type="ARBA" id="ARBA00022694"/>
    </source>
</evidence>
<sequence length="319" mass="34536">MSRLILAPMEGLADDILRDVLTRAGGYDWCVTEFVRVSTTVLPPSAFTRVSPELTRASRTRAGTPVRVQLLGSDPDLLAANAAQVARLKPAGIDLNFGCPAPLVNRKGGGAALLEEPGLLHQIAMAVRAAVPEEIPVTAKMRLGIRDTHRALDCARALEQGGVQELVVHARTKADGYRPPARWEWVAAIRGAVRLPVIANGEVWTLADYRAIRAATGCDDVMLGRGAVADPLLARRIRAGGAADPAADWPILKEMIADFWTQVQQKVLPTQSPGRLKQWLGMMRRAHPQAEQLFKALRPLRTAQEVSPVLTRHFATSGG</sequence>
<dbReference type="Gene3D" id="3.20.20.70">
    <property type="entry name" value="Aldolase class I"/>
    <property type="match status" value="1"/>
</dbReference>
<evidence type="ECO:0000313" key="15">
    <source>
        <dbReference type="Proteomes" id="UP000515733"/>
    </source>
</evidence>
<dbReference type="PIRSF" id="PIRSF006621">
    <property type="entry name" value="Dus"/>
    <property type="match status" value="1"/>
</dbReference>
<keyword evidence="4 9" id="KW-0288">FMN</keyword>
<dbReference type="PANTHER" id="PTHR11082">
    <property type="entry name" value="TRNA-DIHYDROURIDINE SYNTHASE"/>
    <property type="match status" value="1"/>
</dbReference>
<dbReference type="AlphaFoldDB" id="A0A6S6XP99"/>
<dbReference type="InterPro" id="IPR042270">
    <property type="entry name" value="DusC_C"/>
</dbReference>
<dbReference type="PROSITE" id="PS01136">
    <property type="entry name" value="UPF0034"/>
    <property type="match status" value="1"/>
</dbReference>
<dbReference type="GO" id="GO:0000049">
    <property type="term" value="F:tRNA binding"/>
    <property type="evidence" value="ECO:0007669"/>
    <property type="project" value="UniProtKB-UniRule"/>
</dbReference>
<dbReference type="EMBL" id="LR778301">
    <property type="protein sequence ID" value="CAB1367791.1"/>
    <property type="molecule type" value="Genomic_DNA"/>
</dbReference>
<gene>
    <name evidence="9 14" type="primary">dusC</name>
    <name evidence="14" type="ORF">DENOEST_0626</name>
</gene>
<comment type="caution">
    <text evidence="9">Lacks conserved residue(s) required for the propagation of feature annotation.</text>
</comment>
<evidence type="ECO:0000256" key="3">
    <source>
        <dbReference type="ARBA" id="ARBA00022630"/>
    </source>
</evidence>
<feature type="site" description="Interacts with tRNA; defines subfamily-specific binding signature" evidence="9">
    <location>
        <position position="275"/>
    </location>
</feature>
<keyword evidence="2 9" id="KW-0820">tRNA-binding</keyword>
<dbReference type="PANTHER" id="PTHR11082:SF26">
    <property type="entry name" value="TRNA-DIHYDROURIDINE(16) SYNTHASE"/>
    <property type="match status" value="1"/>
</dbReference>
<dbReference type="CDD" id="cd02801">
    <property type="entry name" value="DUS_like_FMN"/>
    <property type="match status" value="1"/>
</dbReference>
<evidence type="ECO:0000256" key="2">
    <source>
        <dbReference type="ARBA" id="ARBA00022555"/>
    </source>
</evidence>
<name>A0A6S6XP99_9PROT</name>
<comment type="cofactor">
    <cofactor evidence="1 9 10 12">
        <name>FMN</name>
        <dbReference type="ChEBI" id="CHEBI:58210"/>
    </cofactor>
</comment>
<feature type="site" description="Interacts with tRNA; defines subfamily-specific binding signature" evidence="9">
    <location>
        <position position="277"/>
    </location>
</feature>
<dbReference type="Proteomes" id="UP000515733">
    <property type="component" value="Chromosome"/>
</dbReference>
<dbReference type="Gene3D" id="1.20.225.30">
    <property type="entry name" value="Dihydrouridine synthase, C-terminal recognition domain"/>
    <property type="match status" value="1"/>
</dbReference>
<proteinExistence type="inferred from homology"/>
<dbReference type="KEGG" id="doe:DENOEST_0626"/>
<keyword evidence="5 9" id="KW-0819">tRNA processing</keyword>
<accession>A0A6S6XP99</accession>
<dbReference type="GO" id="GO:0010181">
    <property type="term" value="F:FMN binding"/>
    <property type="evidence" value="ECO:0007669"/>
    <property type="project" value="UniProtKB-UniRule"/>
</dbReference>
<feature type="binding site" evidence="9">
    <location>
        <begin position="200"/>
        <end position="202"/>
    </location>
    <ligand>
        <name>FMN</name>
        <dbReference type="ChEBI" id="CHEBI:58210"/>
    </ligand>
</feature>
<evidence type="ECO:0000256" key="10">
    <source>
        <dbReference type="PIRNR" id="PIRNR006621"/>
    </source>
</evidence>
<feature type="site" description="Interacts with tRNA; defines subfamily-specific binding signature" evidence="9">
    <location>
        <position position="298"/>
    </location>
</feature>
<keyword evidence="7 9" id="KW-0694">RNA-binding</keyword>
<feature type="site" description="Interacts with tRNA" evidence="9">
    <location>
        <position position="177"/>
    </location>
</feature>
<feature type="binding site" evidence="9 12">
    <location>
        <position position="69"/>
    </location>
    <ligand>
        <name>FMN</name>
        <dbReference type="ChEBI" id="CHEBI:58210"/>
    </ligand>
</feature>
<feature type="binding site" evidence="9 12">
    <location>
        <position position="140"/>
    </location>
    <ligand>
        <name>FMN</name>
        <dbReference type="ChEBI" id="CHEBI:58210"/>
    </ligand>
</feature>
<dbReference type="RefSeq" id="WP_332068212.1">
    <property type="nucleotide sequence ID" value="NZ_LR778301.1"/>
</dbReference>
<comment type="catalytic activity">
    <reaction evidence="9">
        <text>5,6-dihydrouridine(16) in tRNA + NAD(+) = uridine(16) in tRNA + NADH + H(+)</text>
        <dbReference type="Rhea" id="RHEA:53380"/>
        <dbReference type="Rhea" id="RHEA-COMP:13543"/>
        <dbReference type="Rhea" id="RHEA-COMP:13544"/>
        <dbReference type="ChEBI" id="CHEBI:15378"/>
        <dbReference type="ChEBI" id="CHEBI:57540"/>
        <dbReference type="ChEBI" id="CHEBI:57945"/>
        <dbReference type="ChEBI" id="CHEBI:65315"/>
        <dbReference type="ChEBI" id="CHEBI:74443"/>
    </reaction>
</comment>
<comment type="function">
    <text evidence="9">Catalyzes the synthesis of 5,6-dihydrouridine (D), a modified base found in the D-loop of most tRNAs, via the reduction of the C5-C6 double bond in target uridines. Specifically modifies U16 in tRNAs.</text>
</comment>
<evidence type="ECO:0000256" key="7">
    <source>
        <dbReference type="ARBA" id="ARBA00022884"/>
    </source>
</evidence>
<dbReference type="HAMAP" id="MF_02043">
    <property type="entry name" value="DusC_subfam"/>
    <property type="match status" value="1"/>
</dbReference>
<protein>
    <recommendedName>
        <fullName evidence="9">tRNA-dihydrouridine(16) synthase</fullName>
        <ecNumber evidence="9">1.3.1.-</ecNumber>
    </recommendedName>
    <alternativeName>
        <fullName evidence="9">U16-specific dihydrouridine synthase</fullName>
        <shortName evidence="9">U16-specific Dus</shortName>
    </alternativeName>
    <alternativeName>
        <fullName evidence="9">tRNA-dihydrouridine synthase C</fullName>
    </alternativeName>
</protein>
<organism evidence="14 15">
    <name type="scientific">Denitratisoma oestradiolicum</name>
    <dbReference type="NCBI Taxonomy" id="311182"/>
    <lineage>
        <taxon>Bacteria</taxon>
        <taxon>Pseudomonadati</taxon>
        <taxon>Pseudomonadota</taxon>
        <taxon>Betaproteobacteria</taxon>
        <taxon>Nitrosomonadales</taxon>
        <taxon>Sterolibacteriaceae</taxon>
        <taxon>Denitratisoma</taxon>
    </lineage>
</organism>
<dbReference type="SUPFAM" id="SSF51395">
    <property type="entry name" value="FMN-linked oxidoreductases"/>
    <property type="match status" value="1"/>
</dbReference>
<feature type="site" description="Interacts with tRNA" evidence="9">
    <location>
        <position position="96"/>
    </location>
</feature>
<evidence type="ECO:0000256" key="9">
    <source>
        <dbReference type="HAMAP-Rule" id="MF_02043"/>
    </source>
</evidence>
<dbReference type="InterPro" id="IPR001269">
    <property type="entry name" value="DUS_fam"/>
</dbReference>
<evidence type="ECO:0000259" key="13">
    <source>
        <dbReference type="Pfam" id="PF01207"/>
    </source>
</evidence>
<evidence type="ECO:0000256" key="8">
    <source>
        <dbReference type="ARBA" id="ARBA00023002"/>
    </source>
</evidence>
<feature type="binding site" evidence="12">
    <location>
        <position position="169"/>
    </location>
    <ligand>
        <name>FMN</name>
        <dbReference type="ChEBI" id="CHEBI:58210"/>
    </ligand>
</feature>
<keyword evidence="15" id="KW-1185">Reference proteome</keyword>
<reference evidence="14 15" key="1">
    <citation type="submission" date="2020-03" db="EMBL/GenBank/DDBJ databases">
        <authorList>
            <consortium name="Genoscope - CEA"/>
            <person name="William W."/>
        </authorList>
    </citation>
    <scope>NUCLEOTIDE SEQUENCE [LARGE SCALE GENOMIC DNA]</scope>
    <source>
        <strain evidence="15">DSM 16959</strain>
    </source>
</reference>
<dbReference type="InterPro" id="IPR032886">
    <property type="entry name" value="DusC"/>
</dbReference>
<evidence type="ECO:0000313" key="14">
    <source>
        <dbReference type="EMBL" id="CAB1367791.1"/>
    </source>
</evidence>
<dbReference type="InterPro" id="IPR035587">
    <property type="entry name" value="DUS-like_FMN-bd"/>
</dbReference>
<evidence type="ECO:0000256" key="12">
    <source>
        <dbReference type="PIRSR" id="PIRSR006621-2"/>
    </source>
</evidence>
<feature type="active site" description="Proton donor" evidence="9 11">
    <location>
        <position position="99"/>
    </location>
</feature>
<evidence type="ECO:0000256" key="4">
    <source>
        <dbReference type="ARBA" id="ARBA00022643"/>
    </source>
</evidence>
<feature type="binding site" evidence="9 12">
    <location>
        <begin position="224"/>
        <end position="225"/>
    </location>
    <ligand>
        <name>FMN</name>
        <dbReference type="ChEBI" id="CHEBI:58210"/>
    </ligand>
</feature>
<comment type="similarity">
    <text evidence="9">Belongs to the Dus family. DusC subfamily.</text>
</comment>
<evidence type="ECO:0000256" key="1">
    <source>
        <dbReference type="ARBA" id="ARBA00001917"/>
    </source>
</evidence>
<keyword evidence="6 9" id="KW-0521">NADP</keyword>
<evidence type="ECO:0000256" key="6">
    <source>
        <dbReference type="ARBA" id="ARBA00022857"/>
    </source>
</evidence>
<dbReference type="GO" id="GO:0050660">
    <property type="term" value="F:flavin adenine dinucleotide binding"/>
    <property type="evidence" value="ECO:0007669"/>
    <property type="project" value="InterPro"/>
</dbReference>
<feature type="domain" description="DUS-like FMN-binding" evidence="13">
    <location>
        <begin position="5"/>
        <end position="301"/>
    </location>
</feature>
<dbReference type="Pfam" id="PF01207">
    <property type="entry name" value="Dus"/>
    <property type="match status" value="1"/>
</dbReference>
<dbReference type="GO" id="GO:0017150">
    <property type="term" value="F:tRNA dihydrouridine synthase activity"/>
    <property type="evidence" value="ECO:0007669"/>
    <property type="project" value="UniProtKB-UniRule"/>
</dbReference>
<keyword evidence="12" id="KW-0547">Nucleotide-binding</keyword>
<comment type="similarity">
    <text evidence="10">Belongs to the dus family.</text>
</comment>
<comment type="catalytic activity">
    <reaction evidence="9">
        <text>5,6-dihydrouridine(16) in tRNA + NADP(+) = uridine(16) in tRNA + NADPH + H(+)</text>
        <dbReference type="Rhea" id="RHEA:53376"/>
        <dbReference type="Rhea" id="RHEA-COMP:13543"/>
        <dbReference type="Rhea" id="RHEA-COMP:13544"/>
        <dbReference type="ChEBI" id="CHEBI:15378"/>
        <dbReference type="ChEBI" id="CHEBI:57783"/>
        <dbReference type="ChEBI" id="CHEBI:58349"/>
        <dbReference type="ChEBI" id="CHEBI:65315"/>
        <dbReference type="ChEBI" id="CHEBI:74443"/>
    </reaction>
</comment>
<dbReference type="EC" id="1.3.1.-" evidence="9"/>
<keyword evidence="3 9" id="KW-0285">Flavoprotein</keyword>
<keyword evidence="8 9" id="KW-0560">Oxidoreductase</keyword>
<feature type="site" description="Interacts with tRNA; defines subfamily-specific binding signature" evidence="9">
    <location>
        <position position="36"/>
    </location>
</feature>